<organism evidence="1">
    <name type="scientific">Dulem virus 32</name>
    <dbReference type="NCBI Taxonomy" id="3145750"/>
    <lineage>
        <taxon>Viruses</taxon>
        <taxon>Duplodnaviria</taxon>
        <taxon>Heunggongvirae</taxon>
        <taxon>Uroviricota</taxon>
        <taxon>Caudoviricetes</taxon>
    </lineage>
</organism>
<accession>A0AAU8B3B8</accession>
<name>A0AAU8B3B8_9CAUD</name>
<proteinExistence type="predicted"/>
<protein>
    <submittedName>
        <fullName evidence="1">Tail protein</fullName>
    </submittedName>
</protein>
<dbReference type="EMBL" id="PP511597">
    <property type="protein sequence ID" value="XCD05820.1"/>
    <property type="molecule type" value="Genomic_DNA"/>
</dbReference>
<sequence length="195" mass="21226">MAFDPNTNSNVQTGRFRVGGYAFAAPLAAPDPADGVAELDAAYLNMGYLSKDGLEEAEQRDTSDHEDVNGDVVETTQDKYGLTLTVTFLESLRGDLLKEIHGPENVTIVAPTQAKEGTITVKRNSVELPERKWVFELASRKARTRKFAPKARIVSTGSQKFVSTDLISYQATIKCYPNAAGDSLINLITTPKKSA</sequence>
<reference evidence="1" key="1">
    <citation type="submission" date="2024-03" db="EMBL/GenBank/DDBJ databases">
        <title>Diverse circular DNA viruses in blood, oral, and fecal samples of captive lemurs.</title>
        <authorList>
            <person name="Paietta E.N."/>
            <person name="Kraberger S."/>
            <person name="Lund M.C."/>
            <person name="Custer J.M."/>
            <person name="Vargas K.M."/>
            <person name="Ehmke E.E."/>
            <person name="Yoder A.D."/>
            <person name="Varsani A."/>
        </authorList>
    </citation>
    <scope>NUCLEOTIDE SEQUENCE</scope>
    <source>
        <strain evidence="1">Duke_24SF_91</strain>
    </source>
</reference>
<evidence type="ECO:0000313" key="1">
    <source>
        <dbReference type="EMBL" id="XCD05820.1"/>
    </source>
</evidence>